<accession>A0ABV8AHZ4</accession>
<dbReference type="EMBL" id="JBHSAT010000004">
    <property type="protein sequence ID" value="MFC3876615.1"/>
    <property type="molecule type" value="Genomic_DNA"/>
</dbReference>
<name>A0ABV8AHZ4_9FLAO</name>
<dbReference type="Pfam" id="PF03544">
    <property type="entry name" value="TonB_C"/>
    <property type="match status" value="2"/>
</dbReference>
<dbReference type="RefSeq" id="WP_386097685.1">
    <property type="nucleotide sequence ID" value="NZ_JBHSAT010000004.1"/>
</dbReference>
<keyword evidence="1" id="KW-0812">Transmembrane</keyword>
<dbReference type="PANTHER" id="PTHR33446:SF2">
    <property type="entry name" value="PROTEIN TONB"/>
    <property type="match status" value="1"/>
</dbReference>
<dbReference type="CDD" id="cd07341">
    <property type="entry name" value="M56_BlaR1_MecR1_like"/>
    <property type="match status" value="1"/>
</dbReference>
<protein>
    <submittedName>
        <fullName evidence="4">Energy transducer TonB</fullName>
    </submittedName>
</protein>
<keyword evidence="1" id="KW-1133">Transmembrane helix</keyword>
<feature type="transmembrane region" description="Helical" evidence="1">
    <location>
        <begin position="184"/>
        <end position="203"/>
    </location>
</feature>
<dbReference type="SUPFAM" id="SSF74653">
    <property type="entry name" value="TolA/TonB C-terminal domain"/>
    <property type="match status" value="2"/>
</dbReference>
<feature type="domain" description="Peptidase M56" evidence="3">
    <location>
        <begin position="30"/>
        <end position="261"/>
    </location>
</feature>
<sequence length="762" mass="87505">MLYYILQTIAIQLVFLLIYDLFLRKETFFNHNRAYLLITSVLSLVLPLIKIPVLKESITKDVVIRLPEVIVGELAPSTIDTAVALQAGIVLEQPQTPWWQIVFYAGLAIATLIFTVKLMRLFWLKSKNPKQWKGNILIVKLLNSTLAFSFFNNIFIGDKIEATERDSIMTHEMVHVNQKHTFDLLFFEGLKIIFWFNPLVYMYQNRIKTLHEFIADAIAVKEEGKKQYYQNLLNQVFETQNLSFTNTFFNSSLLKKRIAMLQKAQSKQHRLAKYALLIPMVFGMLIYTSADVRAQEKEQETITETIVVPSNYQNEKELVRHYYEKFKALSDEGEMEEVFEISKWDKQKFTMSLDEFARLKAFVEVVHNDRVRQKIKKGTATESEIERLERFQNENATYADYLENAKSEKYIKYWESRVENGVQKLFVKDLSNKTVEEQKKFDEKMALIERDDFWHSLYITDGNSSQLIEVDKKAESNNVVDVVDDVVIEEVEESIEVPFGVIEEPPIFETCSELSTNDEKRQCTSQGIAKFVNKNFNTELATELGLSGRQRISVFFKVDKEGNITSIGARAPHPALETEAKRVIASLPKMIPGKQRGKAVTVPYSLPILFQVAGDSPSEEKSASGPEFEQLKKDLYKDMGLSDAIPFSEVEVIPTYEVCKDLASKDERKKCTSNEVAKFVNKNFNLDLPQKLGVTGRQNIQVLFKISKRGEVFSVKSRASHPKLEAEAERVVSSLPRFIPGRQDGKPVDVSYALPITFQVHN</sequence>
<gene>
    <name evidence="4" type="ORF">ACFOSX_05160</name>
</gene>
<feature type="domain" description="TonB C-terminal" evidence="2">
    <location>
        <begin position="700"/>
        <end position="759"/>
    </location>
</feature>
<feature type="transmembrane region" description="Helical" evidence="1">
    <location>
        <begin position="135"/>
        <end position="156"/>
    </location>
</feature>
<dbReference type="Gene3D" id="3.30.1150.10">
    <property type="match status" value="2"/>
</dbReference>
<dbReference type="PANTHER" id="PTHR33446">
    <property type="entry name" value="PROTEIN TONB-RELATED"/>
    <property type="match status" value="1"/>
</dbReference>
<evidence type="ECO:0000256" key="1">
    <source>
        <dbReference type="SAM" id="Phobius"/>
    </source>
</evidence>
<evidence type="ECO:0000259" key="2">
    <source>
        <dbReference type="Pfam" id="PF03544"/>
    </source>
</evidence>
<dbReference type="InterPro" id="IPR051045">
    <property type="entry name" value="TonB-dependent_transducer"/>
</dbReference>
<proteinExistence type="predicted"/>
<feature type="domain" description="TonB C-terminal" evidence="2">
    <location>
        <begin position="541"/>
        <end position="611"/>
    </location>
</feature>
<dbReference type="InterPro" id="IPR037682">
    <property type="entry name" value="TonB_C"/>
</dbReference>
<feature type="transmembrane region" description="Helical" evidence="1">
    <location>
        <begin position="271"/>
        <end position="290"/>
    </location>
</feature>
<organism evidence="4 5">
    <name type="scientific">Winogradskyella maritima</name>
    <dbReference type="NCBI Taxonomy" id="1517766"/>
    <lineage>
        <taxon>Bacteria</taxon>
        <taxon>Pseudomonadati</taxon>
        <taxon>Bacteroidota</taxon>
        <taxon>Flavobacteriia</taxon>
        <taxon>Flavobacteriales</taxon>
        <taxon>Flavobacteriaceae</taxon>
        <taxon>Winogradskyella</taxon>
    </lineage>
</organism>
<evidence type="ECO:0000259" key="3">
    <source>
        <dbReference type="Pfam" id="PF05569"/>
    </source>
</evidence>
<comment type="caution">
    <text evidence="4">The sequence shown here is derived from an EMBL/GenBank/DDBJ whole genome shotgun (WGS) entry which is preliminary data.</text>
</comment>
<feature type="transmembrane region" description="Helical" evidence="1">
    <location>
        <begin position="101"/>
        <end position="123"/>
    </location>
</feature>
<reference evidence="5" key="1">
    <citation type="journal article" date="2019" name="Int. J. Syst. Evol. Microbiol.">
        <title>The Global Catalogue of Microorganisms (GCM) 10K type strain sequencing project: providing services to taxonomists for standard genome sequencing and annotation.</title>
        <authorList>
            <consortium name="The Broad Institute Genomics Platform"/>
            <consortium name="The Broad Institute Genome Sequencing Center for Infectious Disease"/>
            <person name="Wu L."/>
            <person name="Ma J."/>
        </authorList>
    </citation>
    <scope>NUCLEOTIDE SEQUENCE [LARGE SCALE GENOMIC DNA]</scope>
    <source>
        <strain evidence="5">CECT 8979</strain>
    </source>
</reference>
<dbReference type="InterPro" id="IPR008756">
    <property type="entry name" value="Peptidase_M56"/>
</dbReference>
<dbReference type="Proteomes" id="UP001595812">
    <property type="component" value="Unassembled WGS sequence"/>
</dbReference>
<dbReference type="Pfam" id="PF05569">
    <property type="entry name" value="Peptidase_M56"/>
    <property type="match status" value="1"/>
</dbReference>
<keyword evidence="5" id="KW-1185">Reference proteome</keyword>
<evidence type="ECO:0000313" key="5">
    <source>
        <dbReference type="Proteomes" id="UP001595812"/>
    </source>
</evidence>
<keyword evidence="1" id="KW-0472">Membrane</keyword>
<feature type="transmembrane region" description="Helical" evidence="1">
    <location>
        <begin position="6"/>
        <end position="22"/>
    </location>
</feature>
<feature type="transmembrane region" description="Helical" evidence="1">
    <location>
        <begin position="34"/>
        <end position="53"/>
    </location>
</feature>
<evidence type="ECO:0000313" key="4">
    <source>
        <dbReference type="EMBL" id="MFC3876615.1"/>
    </source>
</evidence>